<dbReference type="PROSITE" id="PS50935">
    <property type="entry name" value="SSB"/>
    <property type="match status" value="1"/>
</dbReference>
<evidence type="ECO:0000313" key="4">
    <source>
        <dbReference type="EMBL" id="POZ50628.1"/>
    </source>
</evidence>
<comment type="caution">
    <text evidence="4">The sequence shown here is derived from an EMBL/GenBank/DDBJ whole genome shotgun (WGS) entry which is preliminary data.</text>
</comment>
<comment type="subunit">
    <text evidence="2">Homotetramer.</text>
</comment>
<dbReference type="EMBL" id="PGFZ01000009">
    <property type="protein sequence ID" value="POZ50628.1"/>
    <property type="molecule type" value="Genomic_DNA"/>
</dbReference>
<dbReference type="RefSeq" id="WP_103975171.1">
    <property type="nucleotide sequence ID" value="NZ_PGFZ01000009.1"/>
</dbReference>
<evidence type="ECO:0000256" key="2">
    <source>
        <dbReference type="HAMAP-Rule" id="MF_00984"/>
    </source>
</evidence>
<dbReference type="CDD" id="cd04496">
    <property type="entry name" value="SSB_OBF"/>
    <property type="match status" value="1"/>
</dbReference>
<comment type="caution">
    <text evidence="2">Lacks conserved residue(s) required for the propagation of feature annotation.</text>
</comment>
<accession>A0A2S5CII8</accession>
<dbReference type="Proteomes" id="UP000237423">
    <property type="component" value="Unassembled WGS sequence"/>
</dbReference>
<dbReference type="Gene3D" id="2.40.50.140">
    <property type="entry name" value="Nucleic acid-binding proteins"/>
    <property type="match status" value="1"/>
</dbReference>
<gene>
    <name evidence="4" type="ORF">AADEFJLK_03523</name>
</gene>
<evidence type="ECO:0000256" key="3">
    <source>
        <dbReference type="PIRNR" id="PIRNR002070"/>
    </source>
</evidence>
<reference evidence="4 5" key="1">
    <citation type="submission" date="2017-11" db="EMBL/GenBank/DDBJ databases">
        <title>Draft Genome Sequence of Methylobacter psychrotolerans Sph1T, an Obligate Methanotroph from Low-Temperature Environments.</title>
        <authorList>
            <person name="Oshkin I.Y."/>
            <person name="Miroshnikov K."/>
            <person name="Belova S.E."/>
            <person name="Korzhenkov A."/>
            <person name="Toshchakov S.V."/>
            <person name="Dedysh S.N."/>
        </authorList>
    </citation>
    <scope>NUCLEOTIDE SEQUENCE [LARGE SCALE GENOMIC DNA]</scope>
    <source>
        <strain evidence="4 5">Sph1</strain>
    </source>
</reference>
<evidence type="ECO:0000256" key="1">
    <source>
        <dbReference type="ARBA" id="ARBA00023125"/>
    </source>
</evidence>
<dbReference type="InterPro" id="IPR012340">
    <property type="entry name" value="NA-bd_OB-fold"/>
</dbReference>
<name>A0A2S5CII8_9GAMM</name>
<dbReference type="NCBIfam" id="TIGR00621">
    <property type="entry name" value="ssb"/>
    <property type="match status" value="1"/>
</dbReference>
<dbReference type="InterPro" id="IPR000424">
    <property type="entry name" value="Primosome_PriB/ssb"/>
</dbReference>
<sequence>MHNSVTLVGRLGKEPEIRYTQEQAPIATLSIATTEYRKDGAASHTEWHRVVLFGKLAEIVRDRNPKKGSMILIEGSLRTRKWQDSAKVDRYTTEIIANIYTELGSKSEHSSNASDNPF</sequence>
<dbReference type="GO" id="GO:0009295">
    <property type="term" value="C:nucleoid"/>
    <property type="evidence" value="ECO:0007669"/>
    <property type="project" value="TreeGrafter"/>
</dbReference>
<feature type="DNA-binding region" evidence="2">
    <location>
        <begin position="47"/>
        <end position="53"/>
    </location>
</feature>
<dbReference type="PIRSF" id="PIRSF002070">
    <property type="entry name" value="SSB"/>
    <property type="match status" value="1"/>
</dbReference>
<dbReference type="SUPFAM" id="SSF50249">
    <property type="entry name" value="Nucleic acid-binding proteins"/>
    <property type="match status" value="1"/>
</dbReference>
<evidence type="ECO:0000313" key="5">
    <source>
        <dbReference type="Proteomes" id="UP000237423"/>
    </source>
</evidence>
<dbReference type="Pfam" id="PF00436">
    <property type="entry name" value="SSB"/>
    <property type="match status" value="1"/>
</dbReference>
<dbReference type="PANTHER" id="PTHR10302">
    <property type="entry name" value="SINGLE-STRANDED DNA-BINDING PROTEIN"/>
    <property type="match status" value="1"/>
</dbReference>
<dbReference type="GO" id="GO:0003697">
    <property type="term" value="F:single-stranded DNA binding"/>
    <property type="evidence" value="ECO:0007669"/>
    <property type="project" value="UniProtKB-UniRule"/>
</dbReference>
<proteinExistence type="inferred from homology"/>
<dbReference type="AlphaFoldDB" id="A0A2S5CII8"/>
<protein>
    <recommendedName>
        <fullName evidence="2 3">Single-stranded DNA-binding protein</fullName>
        <shortName evidence="2">SSB</shortName>
    </recommendedName>
</protein>
<dbReference type="PANTHER" id="PTHR10302:SF27">
    <property type="entry name" value="SINGLE-STRANDED DNA-BINDING PROTEIN"/>
    <property type="match status" value="1"/>
</dbReference>
<organism evidence="4 5">
    <name type="scientific">Methylovulum psychrotolerans</name>
    <dbReference type="NCBI Taxonomy" id="1704499"/>
    <lineage>
        <taxon>Bacteria</taxon>
        <taxon>Pseudomonadati</taxon>
        <taxon>Pseudomonadota</taxon>
        <taxon>Gammaproteobacteria</taxon>
        <taxon>Methylococcales</taxon>
        <taxon>Methylococcaceae</taxon>
        <taxon>Methylovulum</taxon>
    </lineage>
</organism>
<dbReference type="HAMAP" id="MF_00984">
    <property type="entry name" value="SSB"/>
    <property type="match status" value="1"/>
</dbReference>
<dbReference type="InterPro" id="IPR011344">
    <property type="entry name" value="ssDNA-bd"/>
</dbReference>
<dbReference type="GO" id="GO:0006260">
    <property type="term" value="P:DNA replication"/>
    <property type="evidence" value="ECO:0007669"/>
    <property type="project" value="InterPro"/>
</dbReference>
<keyword evidence="1 2" id="KW-0238">DNA-binding</keyword>